<keyword evidence="3" id="KW-0109">Calcium transport</keyword>
<dbReference type="PANTHER" id="PTHR24093:SF369">
    <property type="entry name" value="CALCIUM-TRANSPORTING ATPASE"/>
    <property type="match status" value="1"/>
</dbReference>
<feature type="region of interest" description="Disordered" evidence="16">
    <location>
        <begin position="595"/>
        <end position="616"/>
    </location>
</feature>
<dbReference type="AlphaFoldDB" id="T1FVG8"/>
<dbReference type="PRINTS" id="PR00121">
    <property type="entry name" value="NAKATPASE"/>
</dbReference>
<dbReference type="STRING" id="6412.T1FVG8"/>
<dbReference type="InterPro" id="IPR004014">
    <property type="entry name" value="ATPase_P-typ_cation-transptr_N"/>
</dbReference>
<evidence type="ECO:0000313" key="20">
    <source>
        <dbReference type="EnsemblMetazoa" id="HelroP193907"/>
    </source>
</evidence>
<dbReference type="EMBL" id="KB097587">
    <property type="protein sequence ID" value="ESN93867.1"/>
    <property type="molecule type" value="Genomic_DNA"/>
</dbReference>
<keyword evidence="12 17" id="KW-1133">Transmembrane helix</keyword>
<dbReference type="InterPro" id="IPR008250">
    <property type="entry name" value="ATPase_P-typ_transduc_dom_A_sf"/>
</dbReference>
<evidence type="ECO:0000256" key="4">
    <source>
        <dbReference type="ARBA" id="ARBA00022692"/>
    </source>
</evidence>
<evidence type="ECO:0000256" key="14">
    <source>
        <dbReference type="ARBA" id="ARBA00023065"/>
    </source>
</evidence>
<dbReference type="SUPFAM" id="SSF56784">
    <property type="entry name" value="HAD-like"/>
    <property type="match status" value="1"/>
</dbReference>
<feature type="transmembrane region" description="Helical" evidence="17">
    <location>
        <begin position="105"/>
        <end position="127"/>
    </location>
</feature>
<feature type="region of interest" description="Disordered" evidence="16">
    <location>
        <begin position="507"/>
        <end position="538"/>
    </location>
</feature>
<keyword evidence="13" id="KW-0186">Copper</keyword>
<dbReference type="GO" id="GO:0005388">
    <property type="term" value="F:P-type calcium transporter activity"/>
    <property type="evidence" value="ECO:0000318"/>
    <property type="project" value="GO_Central"/>
</dbReference>
<dbReference type="SUPFAM" id="SSF81653">
    <property type="entry name" value="Calcium ATPase, transduction domain A"/>
    <property type="match status" value="1"/>
</dbReference>
<evidence type="ECO:0000256" key="6">
    <source>
        <dbReference type="ARBA" id="ARBA00022741"/>
    </source>
</evidence>
<gene>
    <name evidence="20" type="primary">20212814</name>
    <name evidence="19" type="ORF">HELRODRAFT_193907</name>
</gene>
<dbReference type="GO" id="GO:0012505">
    <property type="term" value="C:endomembrane system"/>
    <property type="evidence" value="ECO:0007669"/>
    <property type="project" value="UniProtKB-SubCell"/>
</dbReference>
<evidence type="ECO:0000256" key="12">
    <source>
        <dbReference type="ARBA" id="ARBA00022989"/>
    </source>
</evidence>
<keyword evidence="8" id="KW-0106">Calcium</keyword>
<keyword evidence="7" id="KW-0187">Copper transport</keyword>
<evidence type="ECO:0000256" key="17">
    <source>
        <dbReference type="SAM" id="Phobius"/>
    </source>
</evidence>
<feature type="transmembrane region" description="Helical" evidence="17">
    <location>
        <begin position="147"/>
        <end position="167"/>
    </location>
</feature>
<feature type="domain" description="Cation-transporting P-type ATPase N-terminal" evidence="18">
    <location>
        <begin position="52"/>
        <end position="126"/>
    </location>
</feature>
<keyword evidence="6" id="KW-0547">Nucleotide-binding</keyword>
<evidence type="ECO:0000256" key="9">
    <source>
        <dbReference type="ARBA" id="ARBA00022840"/>
    </source>
</evidence>
<keyword evidence="4 17" id="KW-0812">Transmembrane</keyword>
<evidence type="ECO:0000313" key="19">
    <source>
        <dbReference type="EMBL" id="ESN93867.1"/>
    </source>
</evidence>
<comment type="subcellular location">
    <subcellularLocation>
        <location evidence="1">Endomembrane system</location>
        <topology evidence="1">Multi-pass membrane protein</topology>
    </subcellularLocation>
</comment>
<evidence type="ECO:0000256" key="1">
    <source>
        <dbReference type="ARBA" id="ARBA00004127"/>
    </source>
</evidence>
<feature type="transmembrane region" description="Helical" evidence="17">
    <location>
        <begin position="426"/>
        <end position="457"/>
    </location>
</feature>
<evidence type="ECO:0000259" key="18">
    <source>
        <dbReference type="SMART" id="SM00831"/>
    </source>
</evidence>
<dbReference type="SFLD" id="SFLDG00002">
    <property type="entry name" value="C1.7:_P-type_atpase_like"/>
    <property type="match status" value="1"/>
</dbReference>
<dbReference type="SFLD" id="SFLDF00027">
    <property type="entry name" value="p-type_atpase"/>
    <property type="match status" value="1"/>
</dbReference>
<feature type="transmembrane region" description="Helical" evidence="17">
    <location>
        <begin position="1056"/>
        <end position="1077"/>
    </location>
</feature>
<evidence type="ECO:0000256" key="11">
    <source>
        <dbReference type="ARBA" id="ARBA00022967"/>
    </source>
</evidence>
<protein>
    <recommendedName>
        <fullName evidence="18">Cation-transporting P-type ATPase N-terminal domain-containing protein</fullName>
    </recommendedName>
</protein>
<reference evidence="21" key="1">
    <citation type="submission" date="2012-12" db="EMBL/GenBank/DDBJ databases">
        <authorList>
            <person name="Hellsten U."/>
            <person name="Grimwood J."/>
            <person name="Chapman J.A."/>
            <person name="Shapiro H."/>
            <person name="Aerts A."/>
            <person name="Otillar R.P."/>
            <person name="Terry A.Y."/>
            <person name="Boore J.L."/>
            <person name="Simakov O."/>
            <person name="Marletaz F."/>
            <person name="Cho S.-J."/>
            <person name="Edsinger-Gonzales E."/>
            <person name="Havlak P."/>
            <person name="Kuo D.-H."/>
            <person name="Larsson T."/>
            <person name="Lv J."/>
            <person name="Arendt D."/>
            <person name="Savage R."/>
            <person name="Osoegawa K."/>
            <person name="de Jong P."/>
            <person name="Lindberg D.R."/>
            <person name="Seaver E.C."/>
            <person name="Weisblat D.A."/>
            <person name="Putnam N.H."/>
            <person name="Grigoriev I.V."/>
            <person name="Rokhsar D.S."/>
        </authorList>
    </citation>
    <scope>NUCLEOTIDE SEQUENCE</scope>
</reference>
<keyword evidence="5" id="KW-0479">Metal-binding</keyword>
<dbReference type="InParanoid" id="T1FVG8"/>
<dbReference type="SMART" id="SM00831">
    <property type="entry name" value="Cation_ATPase_N"/>
    <property type="match status" value="1"/>
</dbReference>
<dbReference type="GO" id="GO:0006825">
    <property type="term" value="P:copper ion transport"/>
    <property type="evidence" value="ECO:0007669"/>
    <property type="project" value="UniProtKB-KW"/>
</dbReference>
<evidence type="ECO:0000256" key="16">
    <source>
        <dbReference type="SAM" id="MobiDB-lite"/>
    </source>
</evidence>
<dbReference type="GO" id="GO:0046872">
    <property type="term" value="F:metal ion binding"/>
    <property type="evidence" value="ECO:0007669"/>
    <property type="project" value="UniProtKB-KW"/>
</dbReference>
<dbReference type="OrthoDB" id="116380at2759"/>
<dbReference type="Pfam" id="PF00690">
    <property type="entry name" value="Cation_ATPase_N"/>
    <property type="match status" value="1"/>
</dbReference>
<dbReference type="GO" id="GO:0016887">
    <property type="term" value="F:ATP hydrolysis activity"/>
    <property type="evidence" value="ECO:0007669"/>
    <property type="project" value="InterPro"/>
</dbReference>
<dbReference type="FunFam" id="2.70.150.10:FF:000001">
    <property type="entry name" value="Calcium-transporting ATPase"/>
    <property type="match status" value="1"/>
</dbReference>
<dbReference type="KEGG" id="hro:HELRODRAFT_193907"/>
<sequence>MDITRVYVDDDNAVYHKVNDNETYTCEYSVPQMLCNLRGAKGGDLVERISNQYGSVKNICIRLGSSPENGLIDNEQSIRNRRSQLGANFIEPKPQKSFLRYVIEALNDVTLIVLTIAAIVSLVLSFIEANKSSAKSDPTKGLEWIEGATILIAVVLIILVTAFNNWTKERQFRNLKKIVSGQQKFCTIRSGQVMNINNTELVVGDVCIVKYGDSIPADGLIIQSNDMKVDESSMTGESDPVKKGVHDDPLLLSGSHVLEGSGKMVIIRVGFDTDYGRALSLLTGSKPAAANIDAAYAATADGSNNRCGNGGEGFGGSCLGGFGVQKPNGAVNLEELSPDSVAIKTPSAAAVAGLSNTADGMFNDNDGDDYDAKSILKKKVDKLSIEIGYFGIVMAVATLIVLIVRFSIEKFAIEKLPWDSDYVHDFIGFVLIAITILVIAIPEGLPLAVLLSLAIAVKRMMKDKNLVRHLDACETMGNATCICSDKTGTLTTNVMTVVECYMASTTTNNNNNSNNNNNNNYNNENNNNNNKMQKGARKCSGNKTDCSLLGLLLDIKLDYNDVRKQYPQENFVKVYTFNSLRKYMGTAIKLVNNNSNNNSNNINNNNNNNNSNNNSFNSNTRVRLFVKGASEILLSKCTHVITKTGNPVEMTLAMKNSVIDDVIHKMATNGERTLCIAYRDFHDDANIDWDDENDIVSSLTLLCVVGIEDPVRSEVPMAIAKCQGAGITVRMITGDNLATARSIAKKCGILHSADEYDDRVVMESQQFNERIFSTNSSSHSVCTSFGISDNNSNNNLTNSFKQETMDQVWPRLRVLARSTPTDKYNLVKGIMNSRLTKDQEIVAVTGDGTNDGPALKKAHVGFAMGLTGTDVAKEASDIILTDDNFTSIIKAVVWGRHVFDSITKFLQFQLTVNVVAVFIAFISACFVADTPIKAVQMIWVNLIQDTLASLSLATEYPNESTIIILGDDLLGIKSGEDEDIRGIPNQHFTFIFNLLVIMSLFNEINCRKIDGTFNVFEDIQRSLLFTVLWSLTIFLQVIIVEFGGYAFFTTGLSIEQWMWCLFFGISELLLGLIINVLRFEVDQVMKRWNISEYTTLNKEHNVLID</sequence>
<dbReference type="InterPro" id="IPR044492">
    <property type="entry name" value="P_typ_ATPase_HD_dom"/>
</dbReference>
<evidence type="ECO:0000256" key="13">
    <source>
        <dbReference type="ARBA" id="ARBA00023008"/>
    </source>
</evidence>
<dbReference type="InterPro" id="IPR001757">
    <property type="entry name" value="P_typ_ATPase"/>
</dbReference>
<dbReference type="GO" id="GO:0005886">
    <property type="term" value="C:plasma membrane"/>
    <property type="evidence" value="ECO:0000318"/>
    <property type="project" value="GO_Central"/>
</dbReference>
<dbReference type="EMBL" id="AMQM01007231">
    <property type="status" value="NOT_ANNOTATED_CDS"/>
    <property type="molecule type" value="Genomic_DNA"/>
</dbReference>
<dbReference type="PRINTS" id="PR00119">
    <property type="entry name" value="CATATPASE"/>
</dbReference>
<evidence type="ECO:0000256" key="3">
    <source>
        <dbReference type="ARBA" id="ARBA00022568"/>
    </source>
</evidence>
<dbReference type="CDD" id="cd02081">
    <property type="entry name" value="P-type_ATPase_Ca_PMCA-like"/>
    <property type="match status" value="1"/>
</dbReference>
<dbReference type="CTD" id="20212814"/>
<dbReference type="HOGENOM" id="CLU_002360_9_0_1"/>
<dbReference type="Pfam" id="PF00689">
    <property type="entry name" value="Cation_ATPase_C"/>
    <property type="match status" value="1"/>
</dbReference>
<dbReference type="Gene3D" id="3.40.1110.10">
    <property type="entry name" value="Calcium-transporting ATPase, cytoplasmic domain N"/>
    <property type="match status" value="1"/>
</dbReference>
<name>T1FVG8_HELRO</name>
<dbReference type="Gene3D" id="2.70.150.10">
    <property type="entry name" value="Calcium-transporting ATPase, cytoplasmic transduction domain A"/>
    <property type="match status" value="1"/>
</dbReference>
<feature type="transmembrane region" description="Helical" evidence="17">
    <location>
        <begin position="910"/>
        <end position="932"/>
    </location>
</feature>
<dbReference type="EMBL" id="AMQM01007233">
    <property type="status" value="NOT_ANNOTATED_CDS"/>
    <property type="molecule type" value="Genomic_DNA"/>
</dbReference>
<dbReference type="PANTHER" id="PTHR24093">
    <property type="entry name" value="CATION TRANSPORTING ATPASE"/>
    <property type="match status" value="1"/>
</dbReference>
<dbReference type="FunFam" id="1.20.1110.10:FF:000002">
    <property type="entry name" value="Calcium-transporting ATPase"/>
    <property type="match status" value="1"/>
</dbReference>
<keyword evidence="15 17" id="KW-0472">Membrane</keyword>
<keyword evidence="14" id="KW-0406">Ion transport</keyword>
<dbReference type="InterPro" id="IPR018303">
    <property type="entry name" value="ATPase_P-typ_P_site"/>
</dbReference>
<keyword evidence="9" id="KW-0067">ATP-binding</keyword>
<dbReference type="SUPFAM" id="SSF81665">
    <property type="entry name" value="Calcium ATPase, transmembrane domain M"/>
    <property type="match status" value="1"/>
</dbReference>
<dbReference type="SFLD" id="SFLDS00003">
    <property type="entry name" value="Haloacid_Dehalogenase"/>
    <property type="match status" value="1"/>
</dbReference>
<dbReference type="Gene3D" id="1.20.1110.10">
    <property type="entry name" value="Calcium-transporting ATPase, transmembrane domain"/>
    <property type="match status" value="3"/>
</dbReference>
<evidence type="ECO:0000313" key="21">
    <source>
        <dbReference type="Proteomes" id="UP000015101"/>
    </source>
</evidence>
<dbReference type="FunFam" id="1.20.1110.10:FF:000127">
    <property type="match status" value="1"/>
</dbReference>
<keyword evidence="2" id="KW-0813">Transport</keyword>
<dbReference type="SUPFAM" id="SSF81660">
    <property type="entry name" value="Metal cation-transporting ATPase, ATP-binding domain N"/>
    <property type="match status" value="1"/>
</dbReference>
<dbReference type="FunFam" id="3.40.50.1000:FF:000144">
    <property type="entry name" value="copper-transporting ATPase 1 isoform X2"/>
    <property type="match status" value="1"/>
</dbReference>
<dbReference type="InterPro" id="IPR023298">
    <property type="entry name" value="ATPase_P-typ_TM_dom_sf"/>
</dbReference>
<dbReference type="RefSeq" id="XP_009028071.1">
    <property type="nucleotide sequence ID" value="XM_009029823.1"/>
</dbReference>
<dbReference type="eggNOG" id="KOG0204">
    <property type="taxonomic scope" value="Eukaryota"/>
</dbReference>
<dbReference type="GeneID" id="20212814"/>
<dbReference type="NCBIfam" id="TIGR01494">
    <property type="entry name" value="ATPase_P-type"/>
    <property type="match status" value="3"/>
</dbReference>
<evidence type="ECO:0000256" key="5">
    <source>
        <dbReference type="ARBA" id="ARBA00022723"/>
    </source>
</evidence>
<feature type="compositionally biased region" description="Low complexity" evidence="16">
    <location>
        <begin position="508"/>
        <end position="530"/>
    </location>
</feature>
<dbReference type="InterPro" id="IPR036412">
    <property type="entry name" value="HAD-like_sf"/>
</dbReference>
<feature type="transmembrane region" description="Helical" evidence="17">
    <location>
        <begin position="1022"/>
        <end position="1044"/>
    </location>
</feature>
<dbReference type="PROSITE" id="PS00154">
    <property type="entry name" value="ATPASE_E1_E2"/>
    <property type="match status" value="1"/>
</dbReference>
<evidence type="ECO:0000256" key="10">
    <source>
        <dbReference type="ARBA" id="ARBA00022842"/>
    </source>
</evidence>
<dbReference type="Pfam" id="PF13246">
    <property type="entry name" value="Cation_ATPase"/>
    <property type="match status" value="1"/>
</dbReference>
<evidence type="ECO:0000256" key="7">
    <source>
        <dbReference type="ARBA" id="ARBA00022796"/>
    </source>
</evidence>
<dbReference type="EMBL" id="AMQM01007232">
    <property type="status" value="NOT_ANNOTATED_CDS"/>
    <property type="molecule type" value="Genomic_DNA"/>
</dbReference>
<organism evidence="20 21">
    <name type="scientific">Helobdella robusta</name>
    <name type="common">Californian leech</name>
    <dbReference type="NCBI Taxonomy" id="6412"/>
    <lineage>
        <taxon>Eukaryota</taxon>
        <taxon>Metazoa</taxon>
        <taxon>Spiralia</taxon>
        <taxon>Lophotrochozoa</taxon>
        <taxon>Annelida</taxon>
        <taxon>Clitellata</taxon>
        <taxon>Hirudinea</taxon>
        <taxon>Rhynchobdellida</taxon>
        <taxon>Glossiphoniidae</taxon>
        <taxon>Helobdella</taxon>
    </lineage>
</organism>
<dbReference type="Pfam" id="PF00122">
    <property type="entry name" value="E1-E2_ATPase"/>
    <property type="match status" value="1"/>
</dbReference>
<keyword evidence="11" id="KW-1278">Translocase</keyword>
<keyword evidence="21" id="KW-1185">Reference proteome</keyword>
<dbReference type="Pfam" id="PF08282">
    <property type="entry name" value="Hydrolase_3"/>
    <property type="match status" value="1"/>
</dbReference>
<reference evidence="20" key="3">
    <citation type="submission" date="2015-06" db="UniProtKB">
        <authorList>
            <consortium name="EnsemblMetazoa"/>
        </authorList>
    </citation>
    <scope>IDENTIFICATION</scope>
</reference>
<accession>T1FVG8</accession>
<dbReference type="InterPro" id="IPR059000">
    <property type="entry name" value="ATPase_P-type_domA"/>
</dbReference>
<proteinExistence type="predicted"/>
<dbReference type="GO" id="GO:0051480">
    <property type="term" value="P:regulation of cytosolic calcium ion concentration"/>
    <property type="evidence" value="ECO:0000318"/>
    <property type="project" value="GO_Central"/>
</dbReference>
<feature type="transmembrane region" description="Helical" evidence="17">
    <location>
        <begin position="983"/>
        <end position="1001"/>
    </location>
</feature>
<keyword evidence="10" id="KW-0460">Magnesium</keyword>
<evidence type="ECO:0000256" key="8">
    <source>
        <dbReference type="ARBA" id="ARBA00022837"/>
    </source>
</evidence>
<feature type="transmembrane region" description="Helical" evidence="17">
    <location>
        <begin position="387"/>
        <end position="406"/>
    </location>
</feature>
<dbReference type="GO" id="GO:0005524">
    <property type="term" value="F:ATP binding"/>
    <property type="evidence" value="ECO:0007669"/>
    <property type="project" value="UniProtKB-KW"/>
</dbReference>
<dbReference type="InterPro" id="IPR006068">
    <property type="entry name" value="ATPase_P-typ_cation-transptr_C"/>
</dbReference>
<reference evidence="19 21" key="2">
    <citation type="journal article" date="2013" name="Nature">
        <title>Insights into bilaterian evolution from three spiralian genomes.</title>
        <authorList>
            <person name="Simakov O."/>
            <person name="Marletaz F."/>
            <person name="Cho S.J."/>
            <person name="Edsinger-Gonzales E."/>
            <person name="Havlak P."/>
            <person name="Hellsten U."/>
            <person name="Kuo D.H."/>
            <person name="Larsson T."/>
            <person name="Lv J."/>
            <person name="Arendt D."/>
            <person name="Savage R."/>
            <person name="Osoegawa K."/>
            <person name="de Jong P."/>
            <person name="Grimwood J."/>
            <person name="Chapman J.A."/>
            <person name="Shapiro H."/>
            <person name="Aerts A."/>
            <person name="Otillar R.P."/>
            <person name="Terry A.Y."/>
            <person name="Boore J.L."/>
            <person name="Grigoriev I.V."/>
            <person name="Lindberg D.R."/>
            <person name="Seaver E.C."/>
            <person name="Weisblat D.A."/>
            <person name="Putnam N.H."/>
            <person name="Rokhsar D.S."/>
        </authorList>
    </citation>
    <scope>NUCLEOTIDE SEQUENCE</scope>
</reference>
<evidence type="ECO:0000256" key="15">
    <source>
        <dbReference type="ARBA" id="ARBA00023136"/>
    </source>
</evidence>
<dbReference type="Proteomes" id="UP000015101">
    <property type="component" value="Unassembled WGS sequence"/>
</dbReference>
<evidence type="ECO:0000256" key="2">
    <source>
        <dbReference type="ARBA" id="ARBA00022448"/>
    </source>
</evidence>
<dbReference type="EnsemblMetazoa" id="HelroT193907">
    <property type="protein sequence ID" value="HelroP193907"/>
    <property type="gene ID" value="HelroG193907"/>
</dbReference>
<dbReference type="InterPro" id="IPR023299">
    <property type="entry name" value="ATPase_P-typ_cyto_dom_N"/>
</dbReference>